<comment type="caution">
    <text evidence="2">The sequence shown here is derived from an EMBL/GenBank/DDBJ whole genome shotgun (WGS) entry which is preliminary data.</text>
</comment>
<accession>A0A9W8QLL1</accession>
<reference evidence="2" key="1">
    <citation type="journal article" date="2023" name="Access Microbiol">
        <title>De-novo genome assembly for Akanthomyces muscarius, a biocontrol agent of insect agricultural pests.</title>
        <authorList>
            <person name="Erdos Z."/>
            <person name="Studholme D.J."/>
            <person name="Raymond B."/>
            <person name="Sharma M."/>
        </authorList>
    </citation>
    <scope>NUCLEOTIDE SEQUENCE</scope>
    <source>
        <strain evidence="2">Ve6</strain>
    </source>
</reference>
<dbReference type="RefSeq" id="XP_056058774.1">
    <property type="nucleotide sequence ID" value="XM_056203302.1"/>
</dbReference>
<dbReference type="GeneID" id="80892722"/>
<dbReference type="KEGG" id="amus:LMH87_005563"/>
<proteinExistence type="predicted"/>
<keyword evidence="3" id="KW-1185">Reference proteome</keyword>
<protein>
    <submittedName>
        <fullName evidence="2">Uncharacterized protein</fullName>
    </submittedName>
</protein>
<sequence length="75" mass="8658">MKVALVRLWQGSHEYYEWQPADANVHDHVWFPEIDIGNLVSLPRKGPDWHAAKEGNLLLSPPQKPDLQTSWRLSS</sequence>
<organism evidence="2 3">
    <name type="scientific">Akanthomyces muscarius</name>
    <name type="common">Entomopathogenic fungus</name>
    <name type="synonym">Lecanicillium muscarium</name>
    <dbReference type="NCBI Taxonomy" id="2231603"/>
    <lineage>
        <taxon>Eukaryota</taxon>
        <taxon>Fungi</taxon>
        <taxon>Dikarya</taxon>
        <taxon>Ascomycota</taxon>
        <taxon>Pezizomycotina</taxon>
        <taxon>Sordariomycetes</taxon>
        <taxon>Hypocreomycetidae</taxon>
        <taxon>Hypocreales</taxon>
        <taxon>Cordycipitaceae</taxon>
        <taxon>Akanthomyces</taxon>
    </lineage>
</organism>
<dbReference type="EMBL" id="JAJHUN010000001">
    <property type="protein sequence ID" value="KAJ4163859.1"/>
    <property type="molecule type" value="Genomic_DNA"/>
</dbReference>
<feature type="compositionally biased region" description="Polar residues" evidence="1">
    <location>
        <begin position="66"/>
        <end position="75"/>
    </location>
</feature>
<evidence type="ECO:0000256" key="1">
    <source>
        <dbReference type="SAM" id="MobiDB-lite"/>
    </source>
</evidence>
<evidence type="ECO:0000313" key="2">
    <source>
        <dbReference type="EMBL" id="KAJ4163859.1"/>
    </source>
</evidence>
<feature type="region of interest" description="Disordered" evidence="1">
    <location>
        <begin position="54"/>
        <end position="75"/>
    </location>
</feature>
<evidence type="ECO:0000313" key="3">
    <source>
        <dbReference type="Proteomes" id="UP001144673"/>
    </source>
</evidence>
<dbReference type="Proteomes" id="UP001144673">
    <property type="component" value="Chromosome 1"/>
</dbReference>
<gene>
    <name evidence="2" type="ORF">LMH87_005563</name>
</gene>
<name>A0A9W8QLL1_AKAMU</name>
<dbReference type="AlphaFoldDB" id="A0A9W8QLL1"/>